<sequence length="448" mass="49584">MSSAKPSMLSRVRSRRADSTGSDRPASGRSSFVDRLRSMQLDPLRRTARGLPAAAAARPESGRPPPAAAAAAAARRAAPAEPPANACARANAASRSFVAQRAGGREAAGARLAAGAEPTGGTLRHGGAKVGRTGEPRKEPAATAARAGGALAARAAGKLPQERGLAVAITLMTRKPHRFDWWLRYHRSLGVCHVFVHVEDTPELLALLSSAEFASFVTVTTGSDNSIDEYNPHSPDNYYTLMQRQERQVRRSVAECRQRGIDWLFHVDDDELLYFDEPFSKIVDGLTPGVGCIVLVNIEAVPKTLHSDCVFEDIQVFTQHKMLAYRNGKSAGRVADTNWHGPHRFTGGYHVVPVKRACVLHFESCTYEQWRNKFIKHREMSEQKKLEIPFPFYRDSISLFQNDPNGGADECRWKSFFKERKILHFNDLKESERIRLALSTRCPQMINA</sequence>
<evidence type="ECO:0000256" key="1">
    <source>
        <dbReference type="SAM" id="MobiDB-lite"/>
    </source>
</evidence>
<keyword evidence="3" id="KW-1185">Reference proteome</keyword>
<evidence type="ECO:0000313" key="2">
    <source>
        <dbReference type="EMBL" id="KAL1503693.1"/>
    </source>
</evidence>
<comment type="caution">
    <text evidence="2">The sequence shown here is derived from an EMBL/GenBank/DDBJ whole genome shotgun (WGS) entry which is preliminary data.</text>
</comment>
<evidence type="ECO:0000313" key="3">
    <source>
        <dbReference type="Proteomes" id="UP001515480"/>
    </source>
</evidence>
<reference evidence="2 3" key="1">
    <citation type="journal article" date="2024" name="Science">
        <title>Giant polyketide synthase enzymes in the biosynthesis of giant marine polyether toxins.</title>
        <authorList>
            <person name="Fallon T.R."/>
            <person name="Shende V.V."/>
            <person name="Wierzbicki I.H."/>
            <person name="Pendleton A.L."/>
            <person name="Watervoot N.F."/>
            <person name="Auber R.P."/>
            <person name="Gonzalez D.J."/>
            <person name="Wisecaver J.H."/>
            <person name="Moore B.S."/>
        </authorList>
    </citation>
    <scope>NUCLEOTIDE SEQUENCE [LARGE SCALE GENOMIC DNA]</scope>
    <source>
        <strain evidence="2 3">12B1</strain>
    </source>
</reference>
<proteinExistence type="predicted"/>
<organism evidence="2 3">
    <name type="scientific">Prymnesium parvum</name>
    <name type="common">Toxic golden alga</name>
    <dbReference type="NCBI Taxonomy" id="97485"/>
    <lineage>
        <taxon>Eukaryota</taxon>
        <taxon>Haptista</taxon>
        <taxon>Haptophyta</taxon>
        <taxon>Prymnesiophyceae</taxon>
        <taxon>Prymnesiales</taxon>
        <taxon>Prymnesiaceae</taxon>
        <taxon>Prymnesium</taxon>
    </lineage>
</organism>
<feature type="region of interest" description="Disordered" evidence="1">
    <location>
        <begin position="1"/>
        <end position="76"/>
    </location>
</feature>
<feature type="compositionally biased region" description="Low complexity" evidence="1">
    <location>
        <begin position="49"/>
        <end position="59"/>
    </location>
</feature>
<dbReference type="Pfam" id="PF13704">
    <property type="entry name" value="Glyco_tranf_2_4"/>
    <property type="match status" value="1"/>
</dbReference>
<gene>
    <name evidence="2" type="ORF">AB1Y20_012166</name>
</gene>
<accession>A0AB34IRB9</accession>
<protein>
    <recommendedName>
        <fullName evidence="4">Glycosyltransferase family 92 protein</fullName>
    </recommendedName>
</protein>
<dbReference type="EMBL" id="JBGBPQ010000021">
    <property type="protein sequence ID" value="KAL1503693.1"/>
    <property type="molecule type" value="Genomic_DNA"/>
</dbReference>
<dbReference type="Proteomes" id="UP001515480">
    <property type="component" value="Unassembled WGS sequence"/>
</dbReference>
<evidence type="ECO:0008006" key="4">
    <source>
        <dbReference type="Google" id="ProtNLM"/>
    </source>
</evidence>
<dbReference type="AlphaFoldDB" id="A0AB34IRB9"/>
<feature type="region of interest" description="Disordered" evidence="1">
    <location>
        <begin position="109"/>
        <end position="142"/>
    </location>
</feature>
<name>A0AB34IRB9_PRYPA</name>